<proteinExistence type="predicted"/>
<dbReference type="EMBL" id="CAJOBA010035158">
    <property type="protein sequence ID" value="CAF3999475.1"/>
    <property type="molecule type" value="Genomic_DNA"/>
</dbReference>
<protein>
    <recommendedName>
        <fullName evidence="4">Peptidase C1A papain C-terminal domain-containing protein</fullName>
    </recommendedName>
</protein>
<gene>
    <name evidence="1" type="ORF">OVA965_LOCUS23415</name>
    <name evidence="2" type="ORF">TMI583_LOCUS24133</name>
</gene>
<evidence type="ECO:0000313" key="2">
    <source>
        <dbReference type="EMBL" id="CAF3999475.1"/>
    </source>
</evidence>
<dbReference type="Proteomes" id="UP000677228">
    <property type="component" value="Unassembled WGS sequence"/>
</dbReference>
<dbReference type="AlphaFoldDB" id="A0A8S2ECM5"/>
<name>A0A8S2ECM5_9BILA</name>
<accession>A0A8S2ECM5</accession>
<evidence type="ECO:0000313" key="1">
    <source>
        <dbReference type="EMBL" id="CAF1188420.1"/>
    </source>
</evidence>
<evidence type="ECO:0000313" key="3">
    <source>
        <dbReference type="Proteomes" id="UP000677228"/>
    </source>
</evidence>
<comment type="caution">
    <text evidence="1">The sequence shown here is derived from an EMBL/GenBank/DDBJ whole genome shotgun (WGS) entry which is preliminary data.</text>
</comment>
<reference evidence="1" key="1">
    <citation type="submission" date="2021-02" db="EMBL/GenBank/DDBJ databases">
        <authorList>
            <person name="Nowell W R."/>
        </authorList>
    </citation>
    <scope>NUCLEOTIDE SEQUENCE</scope>
</reference>
<dbReference type="EMBL" id="CAJNOK010013630">
    <property type="protein sequence ID" value="CAF1188420.1"/>
    <property type="molecule type" value="Genomic_DNA"/>
</dbReference>
<dbReference type="Proteomes" id="UP000682733">
    <property type="component" value="Unassembled WGS sequence"/>
</dbReference>
<organism evidence="1 3">
    <name type="scientific">Didymodactylos carnosus</name>
    <dbReference type="NCBI Taxonomy" id="1234261"/>
    <lineage>
        <taxon>Eukaryota</taxon>
        <taxon>Metazoa</taxon>
        <taxon>Spiralia</taxon>
        <taxon>Gnathifera</taxon>
        <taxon>Rotifera</taxon>
        <taxon>Eurotatoria</taxon>
        <taxon>Bdelloidea</taxon>
        <taxon>Philodinida</taxon>
        <taxon>Philodinidae</taxon>
        <taxon>Didymodactylos</taxon>
    </lineage>
</organism>
<sequence>METDSQMAFDSKLSLERTAQEVVNGTPLSPATQERFEKLLVDIESNIRIAMDDEPCNTSRTIKVVLDIPPRKQWKNGHGYCGETSIQAIGLYYGSWVSQHIVRQIFGGEVLIGFGTDKRTLKTLLFTYNEWNYNKEKQPHYKQYCVWLKQNLIKKHPCITTVYLKDDDDDKDYDHIMPVIGIEYQTKDAYDGNDVLYFHNLFDNRVIQRRLDAMGSTRKSCKKDLYEGGCIPKDVAYGLAVTGIIDNDHSTLPVRLSVNSWDEPNISRGAKPKLLQGTVVVSNLRPNQKYVLLRYDDYKVVPTSGNESKFLNSKYDYRYDFQANGDTWTFNDPNDIPSNGTIYYRCVKFV</sequence>
<evidence type="ECO:0008006" key="4">
    <source>
        <dbReference type="Google" id="ProtNLM"/>
    </source>
</evidence>